<dbReference type="Proteomes" id="UP001237105">
    <property type="component" value="Unassembled WGS sequence"/>
</dbReference>
<name>A0ABT6T0Q7_9ACTN</name>
<evidence type="ECO:0000313" key="2">
    <source>
        <dbReference type="Proteomes" id="UP001237105"/>
    </source>
</evidence>
<organism evidence="1 2">
    <name type="scientific">Streptomyces luteolus</name>
    <dbReference type="NCBI Taxonomy" id="3043615"/>
    <lineage>
        <taxon>Bacteria</taxon>
        <taxon>Bacillati</taxon>
        <taxon>Actinomycetota</taxon>
        <taxon>Actinomycetes</taxon>
        <taxon>Kitasatosporales</taxon>
        <taxon>Streptomycetaceae</taxon>
        <taxon>Streptomyces</taxon>
    </lineage>
</organism>
<protein>
    <submittedName>
        <fullName evidence="1">Uncharacterized protein</fullName>
    </submittedName>
</protein>
<accession>A0ABT6T0Q7</accession>
<keyword evidence="2" id="KW-1185">Reference proteome</keyword>
<gene>
    <name evidence="1" type="ORF">QIT00_19275</name>
</gene>
<reference evidence="1 2" key="1">
    <citation type="submission" date="2023-05" db="EMBL/GenBank/DDBJ databases">
        <title>Draft genome sequence of Streptomyces sp. B-S-A12 isolated from a cave soil in Thailand.</title>
        <authorList>
            <person name="Chamroensaksri N."/>
            <person name="Muangham S."/>
        </authorList>
    </citation>
    <scope>NUCLEOTIDE SEQUENCE [LARGE SCALE GENOMIC DNA]</scope>
    <source>
        <strain evidence="1 2">B-S-A12</strain>
    </source>
</reference>
<comment type="caution">
    <text evidence="1">The sequence shown here is derived from an EMBL/GenBank/DDBJ whole genome shotgun (WGS) entry which is preliminary data.</text>
</comment>
<proteinExistence type="predicted"/>
<evidence type="ECO:0000313" key="1">
    <source>
        <dbReference type="EMBL" id="MDI3420669.1"/>
    </source>
</evidence>
<dbReference type="RefSeq" id="WP_282536541.1">
    <property type="nucleotide sequence ID" value="NZ_JASCIS010000018.1"/>
</dbReference>
<dbReference type="EMBL" id="JASCIS010000018">
    <property type="protein sequence ID" value="MDI3420669.1"/>
    <property type="molecule type" value="Genomic_DNA"/>
</dbReference>
<sequence>MTYAYNETDVADEVAPTDRAGLFLTVTAADQSAAGSLHLQHRDGVTFDGAEHTADFRVVPYHGTTFPEGDVQAMAFFGPQDKDEATLKLTR</sequence>